<keyword evidence="6" id="KW-1185">Reference proteome</keyword>
<feature type="domain" description="Fibrillar collagen NC1" evidence="4">
    <location>
        <begin position="1"/>
        <end position="49"/>
    </location>
</feature>
<evidence type="ECO:0000313" key="6">
    <source>
        <dbReference type="Proteomes" id="UP000261540"/>
    </source>
</evidence>
<dbReference type="GO" id="GO:0005576">
    <property type="term" value="C:extracellular region"/>
    <property type="evidence" value="ECO:0007669"/>
    <property type="project" value="UniProtKB-SubCell"/>
</dbReference>
<dbReference type="PROSITE" id="PS51461">
    <property type="entry name" value="NC1_FIB"/>
    <property type="match status" value="1"/>
</dbReference>
<dbReference type="GO" id="GO:0005581">
    <property type="term" value="C:collagen trimer"/>
    <property type="evidence" value="ECO:0007669"/>
    <property type="project" value="UniProtKB-KW"/>
</dbReference>
<organism evidence="5 6">
    <name type="scientific">Paramormyrops kingsleyae</name>
    <dbReference type="NCBI Taxonomy" id="1676925"/>
    <lineage>
        <taxon>Eukaryota</taxon>
        <taxon>Metazoa</taxon>
        <taxon>Chordata</taxon>
        <taxon>Craniata</taxon>
        <taxon>Vertebrata</taxon>
        <taxon>Euteleostomi</taxon>
        <taxon>Actinopterygii</taxon>
        <taxon>Neopterygii</taxon>
        <taxon>Teleostei</taxon>
        <taxon>Osteoglossocephala</taxon>
        <taxon>Osteoglossomorpha</taxon>
        <taxon>Osteoglossiformes</taxon>
        <taxon>Mormyridae</taxon>
        <taxon>Paramormyrops</taxon>
    </lineage>
</organism>
<evidence type="ECO:0000313" key="5">
    <source>
        <dbReference type="Ensembl" id="ENSPKIP00000036912.1"/>
    </source>
</evidence>
<dbReference type="STRING" id="1676925.ENSPKIP00000036912"/>
<accession>A0A3B3T1G3</accession>
<dbReference type="Ensembl" id="ENSPKIT00000017866.1">
    <property type="protein sequence ID" value="ENSPKIP00000036912.1"/>
    <property type="gene ID" value="ENSPKIG00000015314.1"/>
</dbReference>
<dbReference type="AlphaFoldDB" id="A0A3B3T1G3"/>
<evidence type="ECO:0000256" key="3">
    <source>
        <dbReference type="ARBA" id="ARBA00023119"/>
    </source>
</evidence>
<evidence type="ECO:0000256" key="2">
    <source>
        <dbReference type="ARBA" id="ARBA00022525"/>
    </source>
</evidence>
<protein>
    <submittedName>
        <fullName evidence="5">Si:ch1073-286c18.5</fullName>
    </submittedName>
</protein>
<dbReference type="InterPro" id="IPR000885">
    <property type="entry name" value="Fib_collagen_C"/>
</dbReference>
<comment type="subcellular location">
    <subcellularLocation>
        <location evidence="1">Secreted</location>
    </subcellularLocation>
</comment>
<reference evidence="5" key="2">
    <citation type="submission" date="2025-09" db="UniProtKB">
        <authorList>
            <consortium name="Ensembl"/>
        </authorList>
    </citation>
    <scope>IDENTIFICATION</scope>
</reference>
<dbReference type="Proteomes" id="UP000261540">
    <property type="component" value="Unplaced"/>
</dbReference>
<dbReference type="GeneTree" id="ENSGT00950000183249"/>
<sequence>IYQSREGQEQTILEIDSPRSELLPIVDVSVSDFGNSKQKFGFQVGPVCF</sequence>
<proteinExistence type="predicted"/>
<dbReference type="GO" id="GO:0005201">
    <property type="term" value="F:extracellular matrix structural constituent"/>
    <property type="evidence" value="ECO:0007669"/>
    <property type="project" value="InterPro"/>
</dbReference>
<name>A0A3B3T1G3_9TELE</name>
<evidence type="ECO:0000259" key="4">
    <source>
        <dbReference type="PROSITE" id="PS51461"/>
    </source>
</evidence>
<reference evidence="5" key="1">
    <citation type="submission" date="2025-08" db="UniProtKB">
        <authorList>
            <consortium name="Ensembl"/>
        </authorList>
    </citation>
    <scope>IDENTIFICATION</scope>
</reference>
<dbReference type="Pfam" id="PF01410">
    <property type="entry name" value="COLFI"/>
    <property type="match status" value="1"/>
</dbReference>
<dbReference type="Gene3D" id="2.60.120.1000">
    <property type="match status" value="1"/>
</dbReference>
<keyword evidence="2" id="KW-0964">Secreted</keyword>
<keyword evidence="3" id="KW-0176">Collagen</keyword>
<evidence type="ECO:0000256" key="1">
    <source>
        <dbReference type="ARBA" id="ARBA00004613"/>
    </source>
</evidence>